<dbReference type="Pfam" id="PF11720">
    <property type="entry name" value="Inhibitor_I78"/>
    <property type="match status" value="1"/>
</dbReference>
<dbReference type="EMBL" id="PGFS01000001">
    <property type="protein sequence ID" value="MDH4574494.1"/>
    <property type="molecule type" value="Genomic_DNA"/>
</dbReference>
<evidence type="ECO:0000256" key="1">
    <source>
        <dbReference type="SAM" id="MobiDB-lite"/>
    </source>
</evidence>
<accession>A0ABT6I9W8</accession>
<gene>
    <name evidence="2" type="ORF">CUR86_20105</name>
</gene>
<dbReference type="PANTHER" id="PTHR39600">
    <property type="entry name" value="PEPTIDASE INHIBITOR I78 FAMILY PROTEIN"/>
    <property type="match status" value="1"/>
</dbReference>
<dbReference type="Proteomes" id="UP001162135">
    <property type="component" value="Unassembled WGS sequence"/>
</dbReference>
<dbReference type="PANTHER" id="PTHR39600:SF1">
    <property type="entry name" value="PEPTIDASE INHIBITOR I78 FAMILY PROTEIN"/>
    <property type="match status" value="1"/>
</dbReference>
<sequence>MSLAALRRVDQPMPSSTRPARLGESDMAPGSVRLNQRERFLQQGARHENFRCGADREWLSIGGLQHGTQARRCASTPDVKPVPEDACGAQTVGSLVGETLTDALQAEIADRSRAAEIRVIEPGKSYTMDYRAERLDIKVDDQRMITDISCG</sequence>
<evidence type="ECO:0000313" key="3">
    <source>
        <dbReference type="Proteomes" id="UP001162135"/>
    </source>
</evidence>
<reference evidence="2" key="1">
    <citation type="journal article" date="2015" name="Antonie Van Leeuwenhoek">
        <title>Comparative 16S rRNA signatures and multilocus sequence analysis for the genus Salinicola and description of Salinicola acroporae sp. nov., isolated from coral Acropora digitifera.</title>
        <authorList>
            <person name="Lepcha R.T."/>
            <person name="Poddar A."/>
            <person name="Schumann P."/>
            <person name="Das S.K."/>
        </authorList>
    </citation>
    <scope>NUCLEOTIDE SEQUENCE</scope>
    <source>
        <strain evidence="2">S4-41</strain>
    </source>
</reference>
<reference evidence="2" key="2">
    <citation type="submission" date="2017-11" db="EMBL/GenBank/DDBJ databases">
        <authorList>
            <person name="Das S.K."/>
        </authorList>
    </citation>
    <scope>NUCLEOTIDE SEQUENCE</scope>
    <source>
        <strain evidence="2">S4-41</strain>
    </source>
</reference>
<dbReference type="Gene3D" id="3.30.10.10">
    <property type="entry name" value="Trypsin Inhibitor V, subunit A"/>
    <property type="match status" value="1"/>
</dbReference>
<protein>
    <recommendedName>
        <fullName evidence="4">Peptidase inhibitor I78 family protein</fullName>
    </recommendedName>
</protein>
<dbReference type="InterPro" id="IPR021719">
    <property type="entry name" value="Prot_inh_I78"/>
</dbReference>
<keyword evidence="3" id="KW-1185">Reference proteome</keyword>
<evidence type="ECO:0000313" key="2">
    <source>
        <dbReference type="EMBL" id="MDH4574494.1"/>
    </source>
</evidence>
<comment type="caution">
    <text evidence="2">The sequence shown here is derived from an EMBL/GenBank/DDBJ whole genome shotgun (WGS) entry which is preliminary data.</text>
</comment>
<name>A0ABT6I9W8_9GAMM</name>
<feature type="region of interest" description="Disordered" evidence="1">
    <location>
        <begin position="1"/>
        <end position="29"/>
    </location>
</feature>
<evidence type="ECO:0008006" key="4">
    <source>
        <dbReference type="Google" id="ProtNLM"/>
    </source>
</evidence>
<proteinExistence type="predicted"/>
<organism evidence="2 3">
    <name type="scientific">Salinicola acroporae</name>
    <dbReference type="NCBI Taxonomy" id="1541440"/>
    <lineage>
        <taxon>Bacteria</taxon>
        <taxon>Pseudomonadati</taxon>
        <taxon>Pseudomonadota</taxon>
        <taxon>Gammaproteobacteria</taxon>
        <taxon>Oceanospirillales</taxon>
        <taxon>Halomonadaceae</taxon>
        <taxon>Salinicola</taxon>
    </lineage>
</organism>